<dbReference type="Gene3D" id="3.60.21.10">
    <property type="match status" value="1"/>
</dbReference>
<protein>
    <submittedName>
        <fullName evidence="2">Metallophosphoesterase</fullName>
    </submittedName>
</protein>
<dbReference type="PIRSF" id="PIRSF036446">
    <property type="entry name" value="Phosphoesterase_HI0762_prd"/>
    <property type="match status" value="1"/>
</dbReference>
<dbReference type="InterPro" id="IPR017056">
    <property type="entry name" value="P-Estase_HI0762_prd"/>
</dbReference>
<comment type="caution">
    <text evidence="2">The sequence shown here is derived from an EMBL/GenBank/DDBJ whole genome shotgun (WGS) entry which is preliminary data.</text>
</comment>
<evidence type="ECO:0000313" key="3">
    <source>
        <dbReference type="Proteomes" id="UP001589844"/>
    </source>
</evidence>
<feature type="domain" description="Calcineurin-like phosphoesterase" evidence="1">
    <location>
        <begin position="6"/>
        <end position="193"/>
    </location>
</feature>
<organism evidence="2 3">
    <name type="scientific">Undibacterium danionis</name>
    <dbReference type="NCBI Taxonomy" id="1812100"/>
    <lineage>
        <taxon>Bacteria</taxon>
        <taxon>Pseudomonadati</taxon>
        <taxon>Pseudomonadota</taxon>
        <taxon>Betaproteobacteria</taxon>
        <taxon>Burkholderiales</taxon>
        <taxon>Oxalobacteraceae</taxon>
        <taxon>Undibacterium</taxon>
    </lineage>
</organism>
<dbReference type="InterPro" id="IPR029052">
    <property type="entry name" value="Metallo-depent_PP-like"/>
</dbReference>
<dbReference type="InterPro" id="IPR004843">
    <property type="entry name" value="Calcineurin-like_PHP"/>
</dbReference>
<dbReference type="EMBL" id="JBHLXJ010000034">
    <property type="protein sequence ID" value="MFC0351890.1"/>
    <property type="molecule type" value="Genomic_DNA"/>
</dbReference>
<dbReference type="Pfam" id="PF00149">
    <property type="entry name" value="Metallophos"/>
    <property type="match status" value="1"/>
</dbReference>
<dbReference type="RefSeq" id="WP_390214609.1">
    <property type="nucleotide sequence ID" value="NZ_JBHLXJ010000034.1"/>
</dbReference>
<evidence type="ECO:0000313" key="2">
    <source>
        <dbReference type="EMBL" id="MFC0351890.1"/>
    </source>
</evidence>
<sequence length="231" mass="25742">MVELFFCGDTHGEFQHVIDAVKLYRPVAIIFLGDLQAKRPLEVELQEIIGLTEVWFIHGNHDTDSDADFDHLFSSGLADRNLHGRVVDIGGYRIAGLGGVFRGQVWMPPNDPKFASQEDYACHGGKGNLWRGGLTRKHRSTIFPIDYASLASQKADILVTHEAPSCHPHGFSAIDQLARSMNVAWSFHGHHHDNFDYQKSWKPLGFNAYGVGLRGIAMFNGSSVKDNLQTN</sequence>
<accession>A0ABV6IJ83</accession>
<proteinExistence type="predicted"/>
<gene>
    <name evidence="2" type="ORF">ACFFJH_18880</name>
</gene>
<dbReference type="Proteomes" id="UP001589844">
    <property type="component" value="Unassembled WGS sequence"/>
</dbReference>
<keyword evidence="3" id="KW-1185">Reference proteome</keyword>
<reference evidence="2 3" key="1">
    <citation type="submission" date="2024-09" db="EMBL/GenBank/DDBJ databases">
        <authorList>
            <person name="Sun Q."/>
            <person name="Mori K."/>
        </authorList>
    </citation>
    <scope>NUCLEOTIDE SEQUENCE [LARGE SCALE GENOMIC DNA]</scope>
    <source>
        <strain evidence="2 3">CCM 8677</strain>
    </source>
</reference>
<dbReference type="SUPFAM" id="SSF56300">
    <property type="entry name" value="Metallo-dependent phosphatases"/>
    <property type="match status" value="1"/>
</dbReference>
<evidence type="ECO:0000259" key="1">
    <source>
        <dbReference type="Pfam" id="PF00149"/>
    </source>
</evidence>
<name>A0ABV6IJ83_9BURK</name>